<feature type="compositionally biased region" description="Low complexity" evidence="6">
    <location>
        <begin position="44"/>
        <end position="57"/>
    </location>
</feature>
<evidence type="ECO:0000256" key="3">
    <source>
        <dbReference type="ARBA" id="ARBA00023125"/>
    </source>
</evidence>
<name>A0A9W8V718_9HYPO</name>
<dbReference type="Pfam" id="PF04082">
    <property type="entry name" value="Fungal_trans"/>
    <property type="match status" value="1"/>
</dbReference>
<evidence type="ECO:0000256" key="1">
    <source>
        <dbReference type="ARBA" id="ARBA00022833"/>
    </source>
</evidence>
<dbReference type="PANTHER" id="PTHR47171:SF6">
    <property type="entry name" value="SPECIFIC TRANSCRIPTION FACTOR, PUTATIVE (AFU_ORTHOLOGUE AFUA_2G06130)-RELATED"/>
    <property type="match status" value="1"/>
</dbReference>
<keyword evidence="9" id="KW-1185">Reference proteome</keyword>
<dbReference type="InterPro" id="IPR007219">
    <property type="entry name" value="XnlR_reg_dom"/>
</dbReference>
<evidence type="ECO:0000256" key="4">
    <source>
        <dbReference type="ARBA" id="ARBA00023163"/>
    </source>
</evidence>
<keyword evidence="1" id="KW-0862">Zinc</keyword>
<dbReference type="EMBL" id="JAOQAZ010000047">
    <property type="protein sequence ID" value="KAJ4245221.1"/>
    <property type="molecule type" value="Genomic_DNA"/>
</dbReference>
<proteinExistence type="predicted"/>
<keyword evidence="5" id="KW-0539">Nucleus</keyword>
<dbReference type="GO" id="GO:0006351">
    <property type="term" value="P:DNA-templated transcription"/>
    <property type="evidence" value="ECO:0007669"/>
    <property type="project" value="InterPro"/>
</dbReference>
<keyword evidence="2" id="KW-0805">Transcription regulation</keyword>
<feature type="compositionally biased region" description="Polar residues" evidence="6">
    <location>
        <begin position="84"/>
        <end position="96"/>
    </location>
</feature>
<dbReference type="OrthoDB" id="3990906at2759"/>
<dbReference type="AlphaFoldDB" id="A0A9W8V718"/>
<gene>
    <name evidence="8" type="ORF">NW762_014091</name>
</gene>
<feature type="compositionally biased region" description="Pro residues" evidence="6">
    <location>
        <begin position="58"/>
        <end position="81"/>
    </location>
</feature>
<dbReference type="Proteomes" id="UP001152049">
    <property type="component" value="Unassembled WGS sequence"/>
</dbReference>
<feature type="region of interest" description="Disordered" evidence="6">
    <location>
        <begin position="1"/>
        <end position="135"/>
    </location>
</feature>
<dbReference type="InterPro" id="IPR052073">
    <property type="entry name" value="Amide_Lactam_Regulators"/>
</dbReference>
<dbReference type="SMART" id="SM00906">
    <property type="entry name" value="Fungal_trans"/>
    <property type="match status" value="1"/>
</dbReference>
<feature type="domain" description="Xylanolytic transcriptional activator regulatory" evidence="7">
    <location>
        <begin position="327"/>
        <end position="394"/>
    </location>
</feature>
<evidence type="ECO:0000256" key="5">
    <source>
        <dbReference type="ARBA" id="ARBA00023242"/>
    </source>
</evidence>
<dbReference type="PANTHER" id="PTHR47171">
    <property type="entry name" value="FARA-RELATED"/>
    <property type="match status" value="1"/>
</dbReference>
<sequence length="457" mass="49597">MPSLRLFAIVPSIGDDGDKRNSPADVDPTSMDLAQDTVDDGSMPLSQPQQSPQQHQPSSPPPPAISATLPPPPQQPQPYPQPQDMTPSQTIQSKQLPSEKPSEPRPPTAHLPGHIPSVSPQTYGASPSTPRFVGDLNPEARLLEDNDSPDKEQHVAAAKVGVWVRDRRACTKCVGAPKGCSPGTSGNIHTSNHEHSQLSMHLPAAFSDIVPVETIAALSELYFVKIHPLLPILNEGDYRQSFISGTLPAPLAHVVCLLAAKDASAESHLKLLQLGNMPVSTRQFCSHLHTSIVTSLATRVGLRRLATIRTMALLSLHHEGCDGAEQSSGYIAQAIHGAQSIALHLRPPNDDGFEMRRVFWCLYILDRFNAAMHSRPCIMFNHDIATEPITPQQSGFPAFDILFEITKILDKVIALYRPTNPESVTGLGDDFPSFSHILDASNGWELAPSVICKHTIS</sequence>
<evidence type="ECO:0000256" key="6">
    <source>
        <dbReference type="SAM" id="MobiDB-lite"/>
    </source>
</evidence>
<organism evidence="8 9">
    <name type="scientific">Fusarium torreyae</name>
    <dbReference type="NCBI Taxonomy" id="1237075"/>
    <lineage>
        <taxon>Eukaryota</taxon>
        <taxon>Fungi</taxon>
        <taxon>Dikarya</taxon>
        <taxon>Ascomycota</taxon>
        <taxon>Pezizomycotina</taxon>
        <taxon>Sordariomycetes</taxon>
        <taxon>Hypocreomycetidae</taxon>
        <taxon>Hypocreales</taxon>
        <taxon>Nectriaceae</taxon>
        <taxon>Fusarium</taxon>
    </lineage>
</organism>
<dbReference type="CDD" id="cd12148">
    <property type="entry name" value="fungal_TF_MHR"/>
    <property type="match status" value="1"/>
</dbReference>
<evidence type="ECO:0000313" key="8">
    <source>
        <dbReference type="EMBL" id="KAJ4245221.1"/>
    </source>
</evidence>
<evidence type="ECO:0000256" key="2">
    <source>
        <dbReference type="ARBA" id="ARBA00023015"/>
    </source>
</evidence>
<keyword evidence="4" id="KW-0804">Transcription</keyword>
<comment type="caution">
    <text evidence="8">The sequence shown here is derived from an EMBL/GenBank/DDBJ whole genome shotgun (WGS) entry which is preliminary data.</text>
</comment>
<feature type="compositionally biased region" description="Polar residues" evidence="6">
    <location>
        <begin position="118"/>
        <end position="129"/>
    </location>
</feature>
<dbReference type="GO" id="GO:0008270">
    <property type="term" value="F:zinc ion binding"/>
    <property type="evidence" value="ECO:0007669"/>
    <property type="project" value="InterPro"/>
</dbReference>
<dbReference type="SUPFAM" id="SSF81995">
    <property type="entry name" value="beta-sandwich domain of Sec23/24"/>
    <property type="match status" value="1"/>
</dbReference>
<evidence type="ECO:0000313" key="9">
    <source>
        <dbReference type="Proteomes" id="UP001152049"/>
    </source>
</evidence>
<accession>A0A9W8V718</accession>
<keyword evidence="3" id="KW-0238">DNA-binding</keyword>
<protein>
    <recommendedName>
        <fullName evidence="7">Xylanolytic transcriptional activator regulatory domain-containing protein</fullName>
    </recommendedName>
</protein>
<reference evidence="8" key="1">
    <citation type="submission" date="2022-09" db="EMBL/GenBank/DDBJ databases">
        <title>Fusarium specimens isolated from Avocado Roots.</title>
        <authorList>
            <person name="Stajich J."/>
            <person name="Roper C."/>
            <person name="Heimlech-Rivalta G."/>
        </authorList>
    </citation>
    <scope>NUCLEOTIDE SEQUENCE</scope>
    <source>
        <strain evidence="8">CF00136</strain>
    </source>
</reference>
<dbReference type="GO" id="GO:0003677">
    <property type="term" value="F:DNA binding"/>
    <property type="evidence" value="ECO:0007669"/>
    <property type="project" value="UniProtKB-KW"/>
</dbReference>
<evidence type="ECO:0000259" key="7">
    <source>
        <dbReference type="SMART" id="SM00906"/>
    </source>
</evidence>